<sequence length="243" mass="25789">MLRTENLSVHFGAFRALTDISVEVRPGEVVGVIGPNGAGKSTLVNALSGVVAPSAGSVVLDGRTLGRTRPVRRSRLGLVRTFQTAQLFGSLSGRSNIDLARRGPGSRSLEDLLAAATTMLRLDPVLDLAADRLSGGQRKLVEFVRALAAEPQVLLLDEPVAGVPMHDRVHVLDLMRRHLTDRGGSVVLIEHDMEFVSSVCDRVYVMNAGAVIAHGTWAEISSDPVVLEAYLGTAPTAPTGAEN</sequence>
<dbReference type="CDD" id="cd03219">
    <property type="entry name" value="ABC_Mj1267_LivG_branched"/>
    <property type="match status" value="1"/>
</dbReference>
<dbReference type="RefSeq" id="WP_186817251.1">
    <property type="nucleotide sequence ID" value="NZ_BJVJ01000119.1"/>
</dbReference>
<dbReference type="Proteomes" id="UP000321685">
    <property type="component" value="Unassembled WGS sequence"/>
</dbReference>
<reference evidence="5 6" key="1">
    <citation type="submission" date="2019-07" db="EMBL/GenBank/DDBJ databases">
        <title>Whole genome shotgun sequence of Pseudonocardia sulfidoxydans NBRC 16205.</title>
        <authorList>
            <person name="Hosoyama A."/>
            <person name="Uohara A."/>
            <person name="Ohji S."/>
            <person name="Ichikawa N."/>
        </authorList>
    </citation>
    <scope>NUCLEOTIDE SEQUENCE [LARGE SCALE GENOMIC DNA]</scope>
    <source>
        <strain evidence="5 6">NBRC 16205</strain>
    </source>
</reference>
<dbReference type="GO" id="GO:0005886">
    <property type="term" value="C:plasma membrane"/>
    <property type="evidence" value="ECO:0007669"/>
    <property type="project" value="TreeGrafter"/>
</dbReference>
<dbReference type="AlphaFoldDB" id="A0A511DUV8"/>
<accession>A0A511DUV8</accession>
<dbReference type="SUPFAM" id="SSF52540">
    <property type="entry name" value="P-loop containing nucleoside triphosphate hydrolases"/>
    <property type="match status" value="1"/>
</dbReference>
<dbReference type="PANTHER" id="PTHR45772">
    <property type="entry name" value="CONSERVED COMPONENT OF ABC TRANSPORTER FOR NATURAL AMINO ACIDS-RELATED"/>
    <property type="match status" value="1"/>
</dbReference>
<dbReference type="GO" id="GO:0016887">
    <property type="term" value="F:ATP hydrolysis activity"/>
    <property type="evidence" value="ECO:0007669"/>
    <property type="project" value="InterPro"/>
</dbReference>
<proteinExistence type="predicted"/>
<dbReference type="InterPro" id="IPR017871">
    <property type="entry name" value="ABC_transporter-like_CS"/>
</dbReference>
<evidence type="ECO:0000256" key="1">
    <source>
        <dbReference type="ARBA" id="ARBA00022448"/>
    </source>
</evidence>
<evidence type="ECO:0000313" key="6">
    <source>
        <dbReference type="Proteomes" id="UP000321685"/>
    </source>
</evidence>
<dbReference type="Pfam" id="PF00005">
    <property type="entry name" value="ABC_tran"/>
    <property type="match status" value="1"/>
</dbReference>
<feature type="domain" description="ABC transporter" evidence="4">
    <location>
        <begin position="2"/>
        <end position="233"/>
    </location>
</feature>
<keyword evidence="3 5" id="KW-0067">ATP-binding</keyword>
<dbReference type="Gene3D" id="3.40.50.300">
    <property type="entry name" value="P-loop containing nucleotide triphosphate hydrolases"/>
    <property type="match status" value="1"/>
</dbReference>
<gene>
    <name evidence="5" type="ORF">PSU4_58320</name>
</gene>
<name>A0A511DUV8_9PSEU</name>
<keyword evidence="2" id="KW-0547">Nucleotide-binding</keyword>
<evidence type="ECO:0000313" key="5">
    <source>
        <dbReference type="EMBL" id="GEL26878.1"/>
    </source>
</evidence>
<comment type="caution">
    <text evidence="5">The sequence shown here is derived from an EMBL/GenBank/DDBJ whole genome shotgun (WGS) entry which is preliminary data.</text>
</comment>
<protein>
    <submittedName>
        <fullName evidence="5">ABC transporter ATP-binding protein</fullName>
    </submittedName>
</protein>
<dbReference type="PROSITE" id="PS50893">
    <property type="entry name" value="ABC_TRANSPORTER_2"/>
    <property type="match status" value="1"/>
</dbReference>
<dbReference type="PROSITE" id="PS00211">
    <property type="entry name" value="ABC_TRANSPORTER_1"/>
    <property type="match status" value="1"/>
</dbReference>
<evidence type="ECO:0000256" key="2">
    <source>
        <dbReference type="ARBA" id="ARBA00022741"/>
    </source>
</evidence>
<dbReference type="InterPro" id="IPR027417">
    <property type="entry name" value="P-loop_NTPase"/>
</dbReference>
<dbReference type="InterPro" id="IPR051120">
    <property type="entry name" value="ABC_AA/LPS_Transport"/>
</dbReference>
<keyword evidence="1" id="KW-0813">Transport</keyword>
<keyword evidence="6" id="KW-1185">Reference proteome</keyword>
<organism evidence="5 6">
    <name type="scientific">Pseudonocardia sulfidoxydans NBRC 16205</name>
    <dbReference type="NCBI Taxonomy" id="1223511"/>
    <lineage>
        <taxon>Bacteria</taxon>
        <taxon>Bacillati</taxon>
        <taxon>Actinomycetota</taxon>
        <taxon>Actinomycetes</taxon>
        <taxon>Pseudonocardiales</taxon>
        <taxon>Pseudonocardiaceae</taxon>
        <taxon>Pseudonocardia</taxon>
    </lineage>
</organism>
<evidence type="ECO:0000256" key="3">
    <source>
        <dbReference type="ARBA" id="ARBA00022840"/>
    </source>
</evidence>
<dbReference type="InterPro" id="IPR003593">
    <property type="entry name" value="AAA+_ATPase"/>
</dbReference>
<evidence type="ECO:0000259" key="4">
    <source>
        <dbReference type="PROSITE" id="PS50893"/>
    </source>
</evidence>
<dbReference type="InterPro" id="IPR003439">
    <property type="entry name" value="ABC_transporter-like_ATP-bd"/>
</dbReference>
<dbReference type="GO" id="GO:0005524">
    <property type="term" value="F:ATP binding"/>
    <property type="evidence" value="ECO:0007669"/>
    <property type="project" value="UniProtKB-KW"/>
</dbReference>
<dbReference type="EMBL" id="BJVJ01000119">
    <property type="protein sequence ID" value="GEL26878.1"/>
    <property type="molecule type" value="Genomic_DNA"/>
</dbReference>
<dbReference type="Pfam" id="PF12399">
    <property type="entry name" value="BCA_ABC_TP_C"/>
    <property type="match status" value="1"/>
</dbReference>
<dbReference type="SMART" id="SM00382">
    <property type="entry name" value="AAA"/>
    <property type="match status" value="1"/>
</dbReference>
<dbReference type="InterPro" id="IPR032823">
    <property type="entry name" value="BCA_ABC_TP_C"/>
</dbReference>